<evidence type="ECO:0000256" key="7">
    <source>
        <dbReference type="ARBA" id="ARBA00022989"/>
    </source>
</evidence>
<feature type="transmembrane region" description="Helical" evidence="11">
    <location>
        <begin position="7"/>
        <end position="27"/>
    </location>
</feature>
<dbReference type="Proteomes" id="UP000608662">
    <property type="component" value="Unassembled WGS sequence"/>
</dbReference>
<keyword evidence="4" id="KW-0479">Metal-binding</keyword>
<dbReference type="PANTHER" id="PTHR43221">
    <property type="entry name" value="PROTEASE HTPX"/>
    <property type="match status" value="1"/>
</dbReference>
<dbReference type="CDD" id="cd07327">
    <property type="entry name" value="M48B_HtpX_like"/>
    <property type="match status" value="1"/>
</dbReference>
<feature type="domain" description="Peptidase M48" evidence="12">
    <location>
        <begin position="88"/>
        <end position="337"/>
    </location>
</feature>
<dbReference type="Gene3D" id="3.30.2010.10">
    <property type="entry name" value="Metalloproteases ('zincins'), catalytic domain"/>
    <property type="match status" value="1"/>
</dbReference>
<feature type="transmembrane region" description="Helical" evidence="11">
    <location>
        <begin position="191"/>
        <end position="208"/>
    </location>
</feature>
<dbReference type="AlphaFoldDB" id="A0A847TYV3"/>
<accession>A0A847TYV3</accession>
<organism evidence="13 14">
    <name type="scientific">Halomicrobium mukohataei</name>
    <dbReference type="NCBI Taxonomy" id="57705"/>
    <lineage>
        <taxon>Archaea</taxon>
        <taxon>Methanobacteriati</taxon>
        <taxon>Methanobacteriota</taxon>
        <taxon>Stenosarchaea group</taxon>
        <taxon>Halobacteria</taxon>
        <taxon>Halobacteriales</taxon>
        <taxon>Haloarculaceae</taxon>
        <taxon>Halomicrobium</taxon>
    </lineage>
</organism>
<comment type="caution">
    <text evidence="13">The sequence shown here is derived from an EMBL/GenBank/DDBJ whole genome shotgun (WGS) entry which is preliminary data.</text>
</comment>
<keyword evidence="9 11" id="KW-0472">Membrane</keyword>
<feature type="transmembrane region" description="Helical" evidence="11">
    <location>
        <begin position="220"/>
        <end position="248"/>
    </location>
</feature>
<dbReference type="PANTHER" id="PTHR43221:SF2">
    <property type="entry name" value="PROTEASE HTPX HOMOLOG"/>
    <property type="match status" value="1"/>
</dbReference>
<dbReference type="InterPro" id="IPR001915">
    <property type="entry name" value="Peptidase_M48"/>
</dbReference>
<keyword evidence="6 10" id="KW-0862">Zinc</keyword>
<dbReference type="OrthoDB" id="28389at2157"/>
<proteinExistence type="inferred from homology"/>
<keyword evidence="3 11" id="KW-0812">Transmembrane</keyword>
<dbReference type="GO" id="GO:0046872">
    <property type="term" value="F:metal ion binding"/>
    <property type="evidence" value="ECO:0007669"/>
    <property type="project" value="UniProtKB-KW"/>
</dbReference>
<keyword evidence="7 11" id="KW-1133">Transmembrane helix</keyword>
<evidence type="ECO:0000256" key="8">
    <source>
        <dbReference type="ARBA" id="ARBA00023049"/>
    </source>
</evidence>
<comment type="similarity">
    <text evidence="10">Belongs to the peptidase M48 family.</text>
</comment>
<evidence type="ECO:0000259" key="12">
    <source>
        <dbReference type="Pfam" id="PF01435"/>
    </source>
</evidence>
<keyword evidence="5 10" id="KW-0378">Hydrolase</keyword>
<dbReference type="Pfam" id="PF01435">
    <property type="entry name" value="Peptidase_M48"/>
    <property type="match status" value="1"/>
</dbReference>
<keyword evidence="8 10" id="KW-0482">Metalloprotease</keyword>
<dbReference type="EMBL" id="WOYG01000001">
    <property type="protein sequence ID" value="NLV11172.1"/>
    <property type="molecule type" value="Genomic_DNA"/>
</dbReference>
<evidence type="ECO:0000256" key="6">
    <source>
        <dbReference type="ARBA" id="ARBA00022833"/>
    </source>
</evidence>
<reference evidence="13" key="1">
    <citation type="submission" date="2019-12" db="EMBL/GenBank/DDBJ databases">
        <title>Whole-genome sequence of Halomicrobium mukohataei pws1.</title>
        <authorList>
            <person name="Verma D.K."/>
            <person name="Gopal K."/>
            <person name="Prasad E.S."/>
        </authorList>
    </citation>
    <scope>NUCLEOTIDE SEQUENCE</scope>
    <source>
        <strain evidence="13">Pws1</strain>
    </source>
</reference>
<dbReference type="GO" id="GO:0004222">
    <property type="term" value="F:metalloendopeptidase activity"/>
    <property type="evidence" value="ECO:0007669"/>
    <property type="project" value="InterPro"/>
</dbReference>
<name>A0A847TYV3_9EURY</name>
<evidence type="ECO:0000256" key="10">
    <source>
        <dbReference type="RuleBase" id="RU003983"/>
    </source>
</evidence>
<evidence type="ECO:0000313" key="14">
    <source>
        <dbReference type="Proteomes" id="UP000608662"/>
    </source>
</evidence>
<dbReference type="InterPro" id="IPR050083">
    <property type="entry name" value="HtpX_protease"/>
</dbReference>
<feature type="transmembrane region" description="Helical" evidence="11">
    <location>
        <begin position="47"/>
        <end position="64"/>
    </location>
</feature>
<keyword evidence="1" id="KW-1003">Cell membrane</keyword>
<evidence type="ECO:0000256" key="4">
    <source>
        <dbReference type="ARBA" id="ARBA00022723"/>
    </source>
</evidence>
<evidence type="ECO:0000256" key="1">
    <source>
        <dbReference type="ARBA" id="ARBA00022475"/>
    </source>
</evidence>
<keyword evidence="2 10" id="KW-0645">Protease</keyword>
<evidence type="ECO:0000256" key="5">
    <source>
        <dbReference type="ARBA" id="ARBA00022801"/>
    </source>
</evidence>
<protein>
    <submittedName>
        <fullName evidence="13">M48 family metalloprotease</fullName>
    </submittedName>
</protein>
<comment type="cofactor">
    <cofactor evidence="10">
        <name>Zn(2+)</name>
        <dbReference type="ChEBI" id="CHEBI:29105"/>
    </cofactor>
    <text evidence="10">Binds 1 zinc ion per subunit.</text>
</comment>
<sequence>MAGTLVALLAGNVAFVVVLAVLFEPWLAPVRTVVLGAIGVGGAAAETLWWVVVTALLLCGFLWAQLRYTRRRTLAEVDARTVDREAYPDLHARVDRLAQLANCPPPTVAVADSSVPNSFAVGTVRSATIVVSDGLLATLDGDELDAVLAHELAHVANHDATVMTLASFLPALTNGEYRPLADTVGPVGRRAVLASGALVAGTALSSAVGSPSGTGVERLVAVLVLAGGTYLLAGIALGVLTAPVAYLARSLSRDREFAADRGAVQLTGEPATLASALERVDDSVASSPETDKRRAYEGVRGLCFLPHGFERDADRSPLYIETRSHPPTEARIEHLQSLSV</sequence>
<evidence type="ECO:0000256" key="11">
    <source>
        <dbReference type="SAM" id="Phobius"/>
    </source>
</evidence>
<evidence type="ECO:0000256" key="2">
    <source>
        <dbReference type="ARBA" id="ARBA00022670"/>
    </source>
</evidence>
<evidence type="ECO:0000313" key="13">
    <source>
        <dbReference type="EMBL" id="NLV11172.1"/>
    </source>
</evidence>
<evidence type="ECO:0000256" key="3">
    <source>
        <dbReference type="ARBA" id="ARBA00022692"/>
    </source>
</evidence>
<gene>
    <name evidence="13" type="ORF">GOC74_14675</name>
</gene>
<dbReference type="GO" id="GO:0006508">
    <property type="term" value="P:proteolysis"/>
    <property type="evidence" value="ECO:0007669"/>
    <property type="project" value="UniProtKB-KW"/>
</dbReference>
<evidence type="ECO:0000256" key="9">
    <source>
        <dbReference type="ARBA" id="ARBA00023136"/>
    </source>
</evidence>